<dbReference type="Proteomes" id="UP000664617">
    <property type="component" value="Unassembled WGS sequence"/>
</dbReference>
<organism evidence="2 3">
    <name type="scientific">Myceligenerans salitolerans</name>
    <dbReference type="NCBI Taxonomy" id="1230528"/>
    <lineage>
        <taxon>Bacteria</taxon>
        <taxon>Bacillati</taxon>
        <taxon>Actinomycetota</taxon>
        <taxon>Actinomycetes</taxon>
        <taxon>Micrococcales</taxon>
        <taxon>Promicromonosporaceae</taxon>
        <taxon>Myceligenerans</taxon>
    </lineage>
</organism>
<protein>
    <submittedName>
        <fullName evidence="2">HtaA domain-containing protein</fullName>
    </submittedName>
</protein>
<evidence type="ECO:0000313" key="3">
    <source>
        <dbReference type="Proteomes" id="UP000664617"/>
    </source>
</evidence>
<sequence>MHLDWGIKPSLLMYVAGAPGGRLAVDPEVGGEGASFWFRLDVERSAALPGGGTTPDARAFAFGGSVAFFGHFGSFVGEIGDPEVRADEGDSWTMSVLDRESGVRTDAFRLVGEPEGADGGRLLRWTQVEVSEAGAGLWGGNYPAGTRFEPVTIDFGEDVTSR</sequence>
<proteinExistence type="predicted"/>
<evidence type="ECO:0000313" key="2">
    <source>
        <dbReference type="EMBL" id="MBO0608359.1"/>
    </source>
</evidence>
<reference evidence="3" key="1">
    <citation type="submission" date="2023-07" db="EMBL/GenBank/DDBJ databases">
        <title>Myceligenerans salitolerans sp. nov., a halotolerant actinomycete isolated from a salt lake in Xinjiang, China.</title>
        <authorList>
            <person name="Guan T."/>
        </authorList>
    </citation>
    <scope>NUCLEOTIDE SEQUENCE [LARGE SCALE GENOMIC DNA]</scope>
    <source>
        <strain evidence="3">XHU 5031</strain>
    </source>
</reference>
<dbReference type="Pfam" id="PF04213">
    <property type="entry name" value="HtaA"/>
    <property type="match status" value="1"/>
</dbReference>
<dbReference type="InterPro" id="IPR007331">
    <property type="entry name" value="Htaa"/>
</dbReference>
<feature type="domain" description="Htaa" evidence="1">
    <location>
        <begin position="2"/>
        <end position="153"/>
    </location>
</feature>
<dbReference type="RefSeq" id="WP_207274341.1">
    <property type="nucleotide sequence ID" value="NZ_JAFMPK010000025.1"/>
</dbReference>
<keyword evidence="3" id="KW-1185">Reference proteome</keyword>
<comment type="caution">
    <text evidence="2">The sequence shown here is derived from an EMBL/GenBank/DDBJ whole genome shotgun (WGS) entry which is preliminary data.</text>
</comment>
<dbReference type="EMBL" id="JAFMPK010000025">
    <property type="protein sequence ID" value="MBO0608359.1"/>
    <property type="molecule type" value="Genomic_DNA"/>
</dbReference>
<gene>
    <name evidence="2" type="ORF">J0911_04875</name>
</gene>
<evidence type="ECO:0000259" key="1">
    <source>
        <dbReference type="Pfam" id="PF04213"/>
    </source>
</evidence>
<name>A0ABS3I5S0_9MICO</name>
<accession>A0ABS3I5S0</accession>